<dbReference type="Proteomes" id="UP000664360">
    <property type="component" value="Chromosome"/>
</dbReference>
<gene>
    <name evidence="10" type="ORF">DOK79_000700</name>
</gene>
<evidence type="ECO:0000259" key="9">
    <source>
        <dbReference type="PROSITE" id="PS50146"/>
    </source>
</evidence>
<name>A0ABZ2SXK8_9ENTE</name>
<evidence type="ECO:0000313" key="10">
    <source>
        <dbReference type="EMBL" id="WYJ79191.1"/>
    </source>
</evidence>
<dbReference type="SMART" id="SM00046">
    <property type="entry name" value="DAGKc"/>
    <property type="match status" value="1"/>
</dbReference>
<sequence length="334" mass="37439">MNFHYHLLINEAAGSGNGKKTAEKILPILDKKQLSYTAHYSEYKGHDALIAEQLAKDTLMEWEAEQVTDSLGWFPLLIVVGGDGTLHQVLNTFHQLCVSFPVGFIPAGSGNDFARGIGISRDPEKALEAILSTNEPQEINVLHYEEKVSDREGLALNNFGIGLDAAIVHATNHSNAKKRLNKYNLGSLSYLFSLLHVLFTQKGFPILVDIGGKRVNFKKAFLCTATNHPYFGGGISIVPTADITKPTIDFVVVERINLLKIIWLFLLLLQKKQMNSKYFHHYTTSKLRIVSTLPQYGQEDGEDLEKQSFDLQLANKTQLLWCEKIVIREEDPNS</sequence>
<evidence type="ECO:0000256" key="4">
    <source>
        <dbReference type="ARBA" id="ARBA00022741"/>
    </source>
</evidence>
<keyword evidence="7" id="KW-0443">Lipid metabolism</keyword>
<keyword evidence="7" id="KW-0444">Lipid biosynthesis</keyword>
<dbReference type="PROSITE" id="PS50146">
    <property type="entry name" value="DAGK"/>
    <property type="match status" value="1"/>
</dbReference>
<dbReference type="InterPro" id="IPR045540">
    <property type="entry name" value="YegS/DAGK_C"/>
</dbReference>
<reference evidence="10 11" key="1">
    <citation type="submission" date="2024-03" db="EMBL/GenBank/DDBJ databases">
        <title>The Genome Sequence of Enterococcus sp. DIV1094.</title>
        <authorList>
            <consortium name="The Broad Institute Genomics Platform"/>
            <consortium name="The Broad Institute Microbial Omics Core"/>
            <consortium name="The Broad Institute Genomic Center for Infectious Diseases"/>
            <person name="Earl A."/>
            <person name="Manson A."/>
            <person name="Gilmore M."/>
            <person name="Schwartman J."/>
            <person name="Shea T."/>
            <person name="Abouelleil A."/>
            <person name="Cao P."/>
            <person name="Chapman S."/>
            <person name="Cusick C."/>
            <person name="Young S."/>
            <person name="Neafsey D."/>
            <person name="Nusbaum C."/>
            <person name="Birren B."/>
        </authorList>
    </citation>
    <scope>NUCLEOTIDE SEQUENCE [LARGE SCALE GENOMIC DNA]</scope>
    <source>
        <strain evidence="10 11">DIV1094</strain>
    </source>
</reference>
<dbReference type="NCBIfam" id="TIGR00147">
    <property type="entry name" value="YegS/Rv2252/BmrU family lipid kinase"/>
    <property type="match status" value="1"/>
</dbReference>
<evidence type="ECO:0000256" key="2">
    <source>
        <dbReference type="ARBA" id="ARBA00005983"/>
    </source>
</evidence>
<evidence type="ECO:0000256" key="7">
    <source>
        <dbReference type="ARBA" id="ARBA00023209"/>
    </source>
</evidence>
<dbReference type="RefSeq" id="WP_206854873.1">
    <property type="nucleotide sequence ID" value="NZ_CP147250.1"/>
</dbReference>
<evidence type="ECO:0000256" key="1">
    <source>
        <dbReference type="ARBA" id="ARBA00001946"/>
    </source>
</evidence>
<dbReference type="Gene3D" id="3.40.50.10330">
    <property type="entry name" value="Probable inorganic polyphosphate/atp-NAD kinase, domain 1"/>
    <property type="match status" value="1"/>
</dbReference>
<keyword evidence="3" id="KW-0808">Transferase</keyword>
<keyword evidence="5" id="KW-0418">Kinase</keyword>
<dbReference type="InterPro" id="IPR005218">
    <property type="entry name" value="Diacylglycerol/lipid_kinase"/>
</dbReference>
<evidence type="ECO:0000256" key="3">
    <source>
        <dbReference type="ARBA" id="ARBA00022679"/>
    </source>
</evidence>
<dbReference type="InterPro" id="IPR017438">
    <property type="entry name" value="ATP-NAD_kinase_N"/>
</dbReference>
<protein>
    <recommendedName>
        <fullName evidence="9">DAGKc domain-containing protein</fullName>
    </recommendedName>
</protein>
<keyword evidence="8" id="KW-1208">Phospholipid metabolism</keyword>
<proteinExistence type="inferred from homology"/>
<feature type="domain" description="DAGKc" evidence="9">
    <location>
        <begin position="1"/>
        <end position="147"/>
    </location>
</feature>
<comment type="cofactor">
    <cofactor evidence="1">
        <name>Mg(2+)</name>
        <dbReference type="ChEBI" id="CHEBI:18420"/>
    </cofactor>
</comment>
<dbReference type="SUPFAM" id="SSF111331">
    <property type="entry name" value="NAD kinase/diacylglycerol kinase-like"/>
    <property type="match status" value="1"/>
</dbReference>
<keyword evidence="6" id="KW-0067">ATP-binding</keyword>
<evidence type="ECO:0000256" key="5">
    <source>
        <dbReference type="ARBA" id="ARBA00022777"/>
    </source>
</evidence>
<evidence type="ECO:0000313" key="11">
    <source>
        <dbReference type="Proteomes" id="UP000664360"/>
    </source>
</evidence>
<dbReference type="Pfam" id="PF19279">
    <property type="entry name" value="YegS_C"/>
    <property type="match status" value="1"/>
</dbReference>
<evidence type="ECO:0000256" key="8">
    <source>
        <dbReference type="ARBA" id="ARBA00023264"/>
    </source>
</evidence>
<dbReference type="Gene3D" id="2.60.200.40">
    <property type="match status" value="1"/>
</dbReference>
<dbReference type="Pfam" id="PF00781">
    <property type="entry name" value="DAGK_cat"/>
    <property type="match status" value="1"/>
</dbReference>
<keyword evidence="11" id="KW-1185">Reference proteome</keyword>
<comment type="similarity">
    <text evidence="2">Belongs to the diacylglycerol/lipid kinase family.</text>
</comment>
<dbReference type="InterPro" id="IPR050187">
    <property type="entry name" value="Lipid_Phosphate_FormReg"/>
</dbReference>
<organism evidence="10 11">
    <name type="scientific">Candidatus Enterococcus mangumiae</name>
    <dbReference type="NCBI Taxonomy" id="2230878"/>
    <lineage>
        <taxon>Bacteria</taxon>
        <taxon>Bacillati</taxon>
        <taxon>Bacillota</taxon>
        <taxon>Bacilli</taxon>
        <taxon>Lactobacillales</taxon>
        <taxon>Enterococcaceae</taxon>
        <taxon>Enterococcus</taxon>
    </lineage>
</organism>
<dbReference type="InterPro" id="IPR016064">
    <property type="entry name" value="NAD/diacylglycerol_kinase_sf"/>
</dbReference>
<dbReference type="PANTHER" id="PTHR12358">
    <property type="entry name" value="SPHINGOSINE KINASE"/>
    <property type="match status" value="1"/>
</dbReference>
<keyword evidence="4" id="KW-0547">Nucleotide-binding</keyword>
<dbReference type="InterPro" id="IPR001206">
    <property type="entry name" value="Diacylglycerol_kinase_cat_dom"/>
</dbReference>
<accession>A0ABZ2SXK8</accession>
<evidence type="ECO:0000256" key="6">
    <source>
        <dbReference type="ARBA" id="ARBA00022840"/>
    </source>
</evidence>
<dbReference type="PANTHER" id="PTHR12358:SF54">
    <property type="entry name" value="SPHINGOSINE KINASE RELATED PROTEIN"/>
    <property type="match status" value="1"/>
</dbReference>
<dbReference type="EMBL" id="CP147250">
    <property type="protein sequence ID" value="WYJ79191.1"/>
    <property type="molecule type" value="Genomic_DNA"/>
</dbReference>
<keyword evidence="7" id="KW-0594">Phospholipid biosynthesis</keyword>